<sequence>MLDVAAGCARHGLLVAARWRKSGERRCTAGCTMMRAAVRRARALVPPRFFRGGGRRPAAAPVPLRRCRDGWSEFF</sequence>
<organism evidence="1 2">
    <name type="scientific">Dorcoceras hygrometricum</name>
    <dbReference type="NCBI Taxonomy" id="472368"/>
    <lineage>
        <taxon>Eukaryota</taxon>
        <taxon>Viridiplantae</taxon>
        <taxon>Streptophyta</taxon>
        <taxon>Embryophyta</taxon>
        <taxon>Tracheophyta</taxon>
        <taxon>Spermatophyta</taxon>
        <taxon>Magnoliopsida</taxon>
        <taxon>eudicotyledons</taxon>
        <taxon>Gunneridae</taxon>
        <taxon>Pentapetalae</taxon>
        <taxon>asterids</taxon>
        <taxon>lamiids</taxon>
        <taxon>Lamiales</taxon>
        <taxon>Gesneriaceae</taxon>
        <taxon>Didymocarpoideae</taxon>
        <taxon>Trichosporeae</taxon>
        <taxon>Loxocarpinae</taxon>
        <taxon>Dorcoceras</taxon>
    </lineage>
</organism>
<gene>
    <name evidence="1" type="ORF">F511_47430</name>
</gene>
<reference evidence="1 2" key="1">
    <citation type="journal article" date="2015" name="Proc. Natl. Acad. Sci. U.S.A.">
        <title>The resurrection genome of Boea hygrometrica: A blueprint for survival of dehydration.</title>
        <authorList>
            <person name="Xiao L."/>
            <person name="Yang G."/>
            <person name="Zhang L."/>
            <person name="Yang X."/>
            <person name="Zhao S."/>
            <person name="Ji Z."/>
            <person name="Zhou Q."/>
            <person name="Hu M."/>
            <person name="Wang Y."/>
            <person name="Chen M."/>
            <person name="Xu Y."/>
            <person name="Jin H."/>
            <person name="Xiao X."/>
            <person name="Hu G."/>
            <person name="Bao F."/>
            <person name="Hu Y."/>
            <person name="Wan P."/>
            <person name="Li L."/>
            <person name="Deng X."/>
            <person name="Kuang T."/>
            <person name="Xiang C."/>
            <person name="Zhu J.K."/>
            <person name="Oliver M.J."/>
            <person name="He Y."/>
        </authorList>
    </citation>
    <scope>NUCLEOTIDE SEQUENCE [LARGE SCALE GENOMIC DNA]</scope>
    <source>
        <strain evidence="2">cv. XS01</strain>
    </source>
</reference>
<dbReference type="Proteomes" id="UP000250235">
    <property type="component" value="Unassembled WGS sequence"/>
</dbReference>
<accession>A0A2Z6ZR35</accession>
<name>A0A2Z6ZR35_9LAMI</name>
<proteinExistence type="predicted"/>
<dbReference type="EMBL" id="KV226833">
    <property type="protein sequence ID" value="KZT75545.1"/>
    <property type="molecule type" value="Genomic_DNA"/>
</dbReference>
<evidence type="ECO:0000313" key="2">
    <source>
        <dbReference type="Proteomes" id="UP000250235"/>
    </source>
</evidence>
<keyword evidence="2" id="KW-1185">Reference proteome</keyword>
<evidence type="ECO:0000313" key="1">
    <source>
        <dbReference type="EMBL" id="KZT75545.1"/>
    </source>
</evidence>
<dbReference type="AlphaFoldDB" id="A0A2Z6ZR35"/>
<protein>
    <submittedName>
        <fullName evidence="1">Uncharacterized protein</fullName>
    </submittedName>
</protein>